<feature type="region of interest" description="Disordered" evidence="1">
    <location>
        <begin position="75"/>
        <end position="167"/>
    </location>
</feature>
<dbReference type="EMBL" id="SPLM01000147">
    <property type="protein sequence ID" value="TMW55578.1"/>
    <property type="molecule type" value="Genomic_DNA"/>
</dbReference>
<comment type="caution">
    <text evidence="4">The sequence shown here is derived from an EMBL/GenBank/DDBJ whole genome shotgun (WGS) entry which is preliminary data.</text>
</comment>
<keyword evidence="3" id="KW-0732">Signal</keyword>
<evidence type="ECO:0000256" key="3">
    <source>
        <dbReference type="SAM" id="SignalP"/>
    </source>
</evidence>
<name>A0A8K1C346_PYTOL</name>
<dbReference type="Proteomes" id="UP000794436">
    <property type="component" value="Unassembled WGS sequence"/>
</dbReference>
<evidence type="ECO:0000313" key="4">
    <source>
        <dbReference type="EMBL" id="TMW55578.1"/>
    </source>
</evidence>
<dbReference type="OrthoDB" id="168473at2759"/>
<reference evidence="4" key="1">
    <citation type="submission" date="2019-03" db="EMBL/GenBank/DDBJ databases">
        <title>Long read genome sequence of the mycoparasitic Pythium oligandrum ATCC 38472 isolated from sugarbeet rhizosphere.</title>
        <authorList>
            <person name="Gaulin E."/>
        </authorList>
    </citation>
    <scope>NUCLEOTIDE SEQUENCE</scope>
    <source>
        <strain evidence="4">ATCC 38472_TT</strain>
    </source>
</reference>
<keyword evidence="2" id="KW-0812">Transmembrane</keyword>
<evidence type="ECO:0000313" key="5">
    <source>
        <dbReference type="Proteomes" id="UP000794436"/>
    </source>
</evidence>
<evidence type="ECO:0000256" key="2">
    <source>
        <dbReference type="SAM" id="Phobius"/>
    </source>
</evidence>
<accession>A0A8K1C346</accession>
<evidence type="ECO:0000256" key="1">
    <source>
        <dbReference type="SAM" id="MobiDB-lite"/>
    </source>
</evidence>
<proteinExistence type="predicted"/>
<feature type="region of interest" description="Disordered" evidence="1">
    <location>
        <begin position="224"/>
        <end position="264"/>
    </location>
</feature>
<feature type="compositionally biased region" description="Low complexity" evidence="1">
    <location>
        <begin position="115"/>
        <end position="140"/>
    </location>
</feature>
<protein>
    <submittedName>
        <fullName evidence="4">Uncharacterized protein</fullName>
    </submittedName>
</protein>
<gene>
    <name evidence="4" type="ORF">Poli38472_010460</name>
</gene>
<feature type="transmembrane region" description="Helical" evidence="2">
    <location>
        <begin position="174"/>
        <end position="195"/>
    </location>
</feature>
<dbReference type="AlphaFoldDB" id="A0A8K1C346"/>
<keyword evidence="2" id="KW-0472">Membrane</keyword>
<feature type="signal peptide" evidence="3">
    <location>
        <begin position="1"/>
        <end position="18"/>
    </location>
</feature>
<keyword evidence="5" id="KW-1185">Reference proteome</keyword>
<feature type="compositionally biased region" description="Low complexity" evidence="1">
    <location>
        <begin position="233"/>
        <end position="264"/>
    </location>
</feature>
<feature type="compositionally biased region" description="Low complexity" evidence="1">
    <location>
        <begin position="77"/>
        <end position="100"/>
    </location>
</feature>
<feature type="chain" id="PRO_5035482330" evidence="3">
    <location>
        <begin position="19"/>
        <end position="445"/>
    </location>
</feature>
<sequence>MRLVFLVMASLAVGSTFAADAVCSTGICLADGDSECDRSTGSCPPCMYAISGGYSCYAKVDGECPFPDAISECPEGATTPAPSPTTGASTTAPPSAAPGSTVPPPATVSPQNVDPSGPTATITPATSTPSSAHNSSSVPPLKSAVSTPDSRDQSSNLENQEAFGSDSGEAKASYVNAAIIIGAAFGAMLVGLFIVRRVRDARDDSLDDFDLKTPTNVLPKTYTHEVDSTRRGTQPIYPTTTYPTTTTTATAPTTVYPTTNTTRTTNKINFSNLEQSPVSNPTTRARGMTDRNTISIPPSPPPMPPPASAQIPQYPAYEDYPTQQCQYPTYGVPEDYEQSPPPMNPAQGKNARMRGMDSPLLKKEYPELVASFVSDVSFSSAVQYDEFDIVDPGALHPDEHRTTEALVEDGRFLELSRVQLNESFMSTGTIESDGTDRLGTNEHWV</sequence>
<organism evidence="4 5">
    <name type="scientific">Pythium oligandrum</name>
    <name type="common">Mycoparasitic fungus</name>
    <dbReference type="NCBI Taxonomy" id="41045"/>
    <lineage>
        <taxon>Eukaryota</taxon>
        <taxon>Sar</taxon>
        <taxon>Stramenopiles</taxon>
        <taxon>Oomycota</taxon>
        <taxon>Peronosporomycetes</taxon>
        <taxon>Pythiales</taxon>
        <taxon>Pythiaceae</taxon>
        <taxon>Pythium</taxon>
    </lineage>
</organism>
<keyword evidence="2" id="KW-1133">Transmembrane helix</keyword>
<feature type="compositionally biased region" description="Polar residues" evidence="1">
    <location>
        <begin position="144"/>
        <end position="159"/>
    </location>
</feature>